<dbReference type="Proteomes" id="UP000067461">
    <property type="component" value="Chromosome"/>
</dbReference>
<organism evidence="1 2">
    <name type="scientific">Serpentinimonas raichei</name>
    <dbReference type="NCBI Taxonomy" id="1458425"/>
    <lineage>
        <taxon>Bacteria</taxon>
        <taxon>Pseudomonadati</taxon>
        <taxon>Pseudomonadota</taxon>
        <taxon>Betaproteobacteria</taxon>
        <taxon>Burkholderiales</taxon>
        <taxon>Comamonadaceae</taxon>
        <taxon>Serpentinimonas</taxon>
    </lineage>
</organism>
<gene>
    <name evidence="1" type="ORF">SRAA_1865</name>
</gene>
<protein>
    <submittedName>
        <fullName evidence="1">Uncharacterized protein</fullName>
    </submittedName>
</protein>
<evidence type="ECO:0000313" key="1">
    <source>
        <dbReference type="EMBL" id="BAO81719.1"/>
    </source>
</evidence>
<dbReference type="EMBL" id="AP014568">
    <property type="protein sequence ID" value="BAO81719.1"/>
    <property type="molecule type" value="Genomic_DNA"/>
</dbReference>
<accession>A0A060NS30</accession>
<name>A0A060NS30_9BURK</name>
<keyword evidence="2" id="KW-1185">Reference proteome</keyword>
<dbReference type="HOGENOM" id="CLU_2733081_0_0_4"/>
<evidence type="ECO:0000313" key="2">
    <source>
        <dbReference type="Proteomes" id="UP000067461"/>
    </source>
</evidence>
<sequence length="71" mass="7601">MWVSMQTVMVGSVGHEATRPGVGPASLLGACQAASHPKALRWNGVRRRLKACYNSGLSPIAQSVERRTVNP</sequence>
<reference evidence="1 2" key="1">
    <citation type="journal article" date="2014" name="Nat. Commun.">
        <title>Physiological and genomic features of highly alkaliphilic hydrogen-utilizing Betaproteobacteria from a continental serpentinizing site.</title>
        <authorList>
            <person name="Suzuki S."/>
            <person name="Kuenen J.G."/>
            <person name="Schipper K."/>
            <person name="van der Velde S."/>
            <person name="Ishii S."/>
            <person name="Wu A."/>
            <person name="Sorokin D.Y."/>
            <person name="Tenney A."/>
            <person name="Meng X.Y."/>
            <person name="Morrill P.L."/>
            <person name="Kamagata Y."/>
            <person name="Muyzer G."/>
            <person name="Nealson K.H."/>
        </authorList>
    </citation>
    <scope>NUCLEOTIDE SEQUENCE [LARGE SCALE GENOMIC DNA]</scope>
    <source>
        <strain evidence="1 2">A1</strain>
    </source>
</reference>
<dbReference type="KEGG" id="cbaa:SRAA_1865"/>
<dbReference type="AlphaFoldDB" id="A0A060NS30"/>
<proteinExistence type="predicted"/>
<dbReference type="STRING" id="1458425.SRAA_1865"/>